<dbReference type="AlphaFoldDB" id="A0A078KSQ5"/>
<organism evidence="1 2">
    <name type="scientific">Legionella massiliensis</name>
    <dbReference type="NCBI Taxonomy" id="1034943"/>
    <lineage>
        <taxon>Bacteria</taxon>
        <taxon>Pseudomonadati</taxon>
        <taxon>Pseudomonadota</taxon>
        <taxon>Gammaproteobacteria</taxon>
        <taxon>Legionellales</taxon>
        <taxon>Legionellaceae</taxon>
        <taxon>Legionella</taxon>
    </lineage>
</organism>
<dbReference type="OrthoDB" id="5654345at2"/>
<accession>A0A078KSQ5</accession>
<proteinExistence type="predicted"/>
<dbReference type="EMBL" id="CCSB01000002">
    <property type="protein sequence ID" value="CDZ77450.1"/>
    <property type="molecule type" value="Genomic_DNA"/>
</dbReference>
<keyword evidence="2" id="KW-1185">Reference proteome</keyword>
<name>A0A078KSQ5_9GAMM</name>
<protein>
    <submittedName>
        <fullName evidence="1">Uncharacterized protein</fullName>
    </submittedName>
</protein>
<evidence type="ECO:0000313" key="1">
    <source>
        <dbReference type="EMBL" id="CDZ77450.1"/>
    </source>
</evidence>
<reference evidence="1 2" key="1">
    <citation type="submission" date="2014-06" db="EMBL/GenBank/DDBJ databases">
        <authorList>
            <person name="Urmite Genomes Urmite Genomes"/>
        </authorList>
    </citation>
    <scope>NUCLEOTIDE SEQUENCE [LARGE SCALE GENOMIC DNA]</scope>
</reference>
<gene>
    <name evidence="1" type="ORF">BN59_01733</name>
</gene>
<dbReference type="RefSeq" id="WP_043873986.1">
    <property type="nucleotide sequence ID" value="NZ_CCVW01000002.1"/>
</dbReference>
<sequence>MAWKFEEIKIIHEEINRDIQRLDQGMNDWGLTPYDVSYFKDQKAKFSVYALPLVKPRWFGGYQDKLDFLIRDIKYLLDPNKKINSPEAKKRVLLFALVAAQQIVEQSLAYLETKDSAKQTQCLPEIILLQKQIEDGLNVFFPEREKSFNLRLTDLREEYEQAYIENHSGGCFGFFTLKLKLFCRVSTRNEELQFIEDINAYLLENEALQPVERQIIKESALNLVRLKIQDELFGENSLLSRLIVERLTEAGSVNDIEIMQGFLEFCEERNITVPEELVACYQEGLTP</sequence>
<dbReference type="eggNOG" id="ENOG5031EIA">
    <property type="taxonomic scope" value="Bacteria"/>
</dbReference>
<evidence type="ECO:0000313" key="2">
    <source>
        <dbReference type="Proteomes" id="UP000044071"/>
    </source>
</evidence>
<dbReference type="Proteomes" id="UP000044071">
    <property type="component" value="Unassembled WGS sequence"/>
</dbReference>